<name>A0A917JMN3_9PSEU</name>
<reference evidence="2" key="5">
    <citation type="submission" date="2023-12" db="EMBL/GenBank/DDBJ databases">
        <authorList>
            <person name="Sun Q."/>
            <person name="Inoue M."/>
        </authorList>
    </citation>
    <scope>NUCLEOTIDE SEQUENCE</scope>
    <source>
        <strain evidence="2">JCM 10664</strain>
    </source>
</reference>
<dbReference type="AlphaFoldDB" id="A0A917JMN3"/>
<evidence type="ECO:0000313" key="4">
    <source>
        <dbReference type="Proteomes" id="UP000597989"/>
    </source>
</evidence>
<dbReference type="SUPFAM" id="SSF51658">
    <property type="entry name" value="Xylose isomerase-like"/>
    <property type="match status" value="1"/>
</dbReference>
<dbReference type="InterPro" id="IPR050312">
    <property type="entry name" value="IolE/XylAMocC-like"/>
</dbReference>
<dbReference type="EMBL" id="BAAAHC010000009">
    <property type="protein sequence ID" value="GAA0521649.1"/>
    <property type="molecule type" value="Genomic_DNA"/>
</dbReference>
<dbReference type="InterPro" id="IPR036237">
    <property type="entry name" value="Xyl_isomerase-like_sf"/>
</dbReference>
<dbReference type="EMBL" id="BMMT01000002">
    <property type="protein sequence ID" value="GGI76722.1"/>
    <property type="molecule type" value="Genomic_DNA"/>
</dbReference>
<reference evidence="2" key="1">
    <citation type="journal article" date="2014" name="Int. J. Syst. Evol. Microbiol.">
        <title>Complete genome of a new Firmicutes species belonging to the dominant human colonic microbiota ('Ruminococcus bicirculans') reveals two chromosomes and a selective capacity to utilize plant glucans.</title>
        <authorList>
            <consortium name="NISC Comparative Sequencing Program"/>
            <person name="Wegmann U."/>
            <person name="Louis P."/>
            <person name="Goesmann A."/>
            <person name="Henrissat B."/>
            <person name="Duncan S.H."/>
            <person name="Flint H.J."/>
        </authorList>
    </citation>
    <scope>NUCLEOTIDE SEQUENCE</scope>
    <source>
        <strain evidence="2">JCM 10664</strain>
    </source>
</reference>
<dbReference type="InterPro" id="IPR013022">
    <property type="entry name" value="Xyl_isomerase-like_TIM-brl"/>
</dbReference>
<reference evidence="5" key="3">
    <citation type="journal article" date="2019" name="Int. J. Syst. Evol. Microbiol.">
        <title>The Global Catalogue of Microorganisms (GCM) 10K type strain sequencing project: providing services to taxonomists for standard genome sequencing and annotation.</title>
        <authorList>
            <consortium name="The Broad Institute Genomics Platform"/>
            <consortium name="The Broad Institute Genome Sequencing Center for Infectious Disease"/>
            <person name="Wu L."/>
            <person name="Ma J."/>
        </authorList>
    </citation>
    <scope>NUCLEOTIDE SEQUENCE [LARGE SCALE GENOMIC DNA]</scope>
    <source>
        <strain evidence="5">JCM 10664</strain>
    </source>
</reference>
<dbReference type="RefSeq" id="WP_346073048.1">
    <property type="nucleotide sequence ID" value="NZ_BAAAHC010000009.1"/>
</dbReference>
<evidence type="ECO:0000313" key="5">
    <source>
        <dbReference type="Proteomes" id="UP001500220"/>
    </source>
</evidence>
<keyword evidence="5" id="KW-1185">Reference proteome</keyword>
<dbReference type="Pfam" id="PF01261">
    <property type="entry name" value="AP_endonuc_2"/>
    <property type="match status" value="1"/>
</dbReference>
<reference evidence="3 4" key="2">
    <citation type="journal article" date="2014" name="Int. J. Syst. Evol. Microbiol.">
        <title>Complete genome sequence of Corynebacterium casei LMG S-19264T (=DSM 44701T), isolated from a smear-ripened cheese.</title>
        <authorList>
            <consortium name="US DOE Joint Genome Institute (JGI-PGF)"/>
            <person name="Walter F."/>
            <person name="Albersmeier A."/>
            <person name="Kalinowski J."/>
            <person name="Ruckert C."/>
        </authorList>
    </citation>
    <scope>NUCLEOTIDE SEQUENCE [LARGE SCALE GENOMIC DNA]</scope>
    <source>
        <strain evidence="3 4">CGMCC 4.7206</strain>
    </source>
</reference>
<dbReference type="Proteomes" id="UP001500220">
    <property type="component" value="Unassembled WGS sequence"/>
</dbReference>
<comment type="caution">
    <text evidence="3">The sequence shown here is derived from an EMBL/GenBank/DDBJ whole genome shotgun (WGS) entry which is preliminary data.</text>
</comment>
<dbReference type="Proteomes" id="UP000597989">
    <property type="component" value="Unassembled WGS sequence"/>
</dbReference>
<gene>
    <name evidence="2" type="ORF">GCM10009545_24690</name>
    <name evidence="3" type="ORF">GCM10011581_12300</name>
</gene>
<evidence type="ECO:0000313" key="2">
    <source>
        <dbReference type="EMBL" id="GAA0521649.1"/>
    </source>
</evidence>
<dbReference type="PANTHER" id="PTHR12110:SF48">
    <property type="entry name" value="BLL3656 PROTEIN"/>
    <property type="match status" value="1"/>
</dbReference>
<organism evidence="3 4">
    <name type="scientific">Saccharopolyspora thermophila</name>
    <dbReference type="NCBI Taxonomy" id="89367"/>
    <lineage>
        <taxon>Bacteria</taxon>
        <taxon>Bacillati</taxon>
        <taxon>Actinomycetota</taxon>
        <taxon>Actinomycetes</taxon>
        <taxon>Pseudonocardiales</taxon>
        <taxon>Pseudonocardiaceae</taxon>
        <taxon>Saccharopolyspora</taxon>
    </lineage>
</organism>
<sequence>MLFVAGADKQRANMLRAAEAVGARHIKVGGDFTGGPFEPDHMAEEFYALATDAAVAGTRVVFEPMPFVNVTTPQQAPEFVQKANHPAGKILIDIWHLVRAGVGIASLGDTPGEYIGHIELNDAPMNFEGDIIADTFTGRTFCSGEGEFDVAGFSSMRSRRRASAAPGVWSSWAPHTESCPLTSALLATGCRGPIAATRRVPWFLFAESAAQPPRPR</sequence>
<feature type="domain" description="Xylose isomerase-like TIM barrel" evidence="1">
    <location>
        <begin position="13"/>
        <end position="154"/>
    </location>
</feature>
<protein>
    <recommendedName>
        <fullName evidence="1">Xylose isomerase-like TIM barrel domain-containing protein</fullName>
    </recommendedName>
</protein>
<accession>A0A917JMN3</accession>
<dbReference type="PANTHER" id="PTHR12110">
    <property type="entry name" value="HYDROXYPYRUVATE ISOMERASE"/>
    <property type="match status" value="1"/>
</dbReference>
<reference evidence="3" key="4">
    <citation type="submission" date="2020-09" db="EMBL/GenBank/DDBJ databases">
        <authorList>
            <person name="Sun Q."/>
            <person name="Zhou Y."/>
        </authorList>
    </citation>
    <scope>NUCLEOTIDE SEQUENCE</scope>
    <source>
        <strain evidence="3">CGMCC 4.7206</strain>
    </source>
</reference>
<evidence type="ECO:0000259" key="1">
    <source>
        <dbReference type="Pfam" id="PF01261"/>
    </source>
</evidence>
<dbReference type="Gene3D" id="3.20.20.150">
    <property type="entry name" value="Divalent-metal-dependent TIM barrel enzymes"/>
    <property type="match status" value="1"/>
</dbReference>
<evidence type="ECO:0000313" key="3">
    <source>
        <dbReference type="EMBL" id="GGI76722.1"/>
    </source>
</evidence>
<proteinExistence type="predicted"/>